<dbReference type="PANTHER" id="PTHR43861">
    <property type="entry name" value="TRANS-ACONITATE 2-METHYLTRANSFERASE-RELATED"/>
    <property type="match status" value="1"/>
</dbReference>
<reference evidence="2" key="1">
    <citation type="submission" date="2020-09" db="EMBL/GenBank/DDBJ databases">
        <title>Sphingomonas sp., a new species isolated from pork steak.</title>
        <authorList>
            <person name="Heidler von Heilborn D."/>
        </authorList>
    </citation>
    <scope>NUCLEOTIDE SEQUENCE [LARGE SCALE GENOMIC DNA]</scope>
</reference>
<sequence length="259" mass="29020">MTPLEKSVADLAPWFHNIDLGHGVLTAPDHFLGDYPRQKFARFSHALPTDLTGKSVLDIGCNAGFYAIEMKRRGAARVVGIDTDDRYLAQARLASRTLGFPDIEYRNLSTYDVAALGEKFDVTIFMGVLYHLRHPLLALDLIREHVAGDLLLFQTMQRGSDVVADVPADHPFHIDGTYTVSPIFDDPGYPRLHFIEREYAHDWTNWWAPNRAGSEAMLRAAGFEIEAHPEAEVYLCRVAPVPYGQFGPSAVYPAKEPPR</sequence>
<dbReference type="SUPFAM" id="SSF53335">
    <property type="entry name" value="S-adenosyl-L-methionine-dependent methyltransferases"/>
    <property type="match status" value="1"/>
</dbReference>
<dbReference type="GO" id="GO:0008168">
    <property type="term" value="F:methyltransferase activity"/>
    <property type="evidence" value="ECO:0007669"/>
    <property type="project" value="UniProtKB-KW"/>
</dbReference>
<dbReference type="NCBIfam" id="TIGR04290">
    <property type="entry name" value="meth_Rta_06860"/>
    <property type="match status" value="1"/>
</dbReference>
<dbReference type="InterPro" id="IPR029063">
    <property type="entry name" value="SAM-dependent_MTases_sf"/>
</dbReference>
<gene>
    <name evidence="1" type="ORF">H5J25_14635</name>
</gene>
<name>A0A974NTK7_9SPHN</name>
<dbReference type="Gene3D" id="3.40.50.150">
    <property type="entry name" value="Vaccinia Virus protein VP39"/>
    <property type="match status" value="1"/>
</dbReference>
<dbReference type="InterPro" id="IPR027555">
    <property type="entry name" value="Mo5U34_MeTrfas-like"/>
</dbReference>
<proteinExistence type="predicted"/>
<protein>
    <submittedName>
        <fullName evidence="1">TIGR04290 family methyltransferase</fullName>
    </submittedName>
</protein>
<dbReference type="KEGG" id="sari:H5J25_14635"/>
<dbReference type="Proteomes" id="UP000595894">
    <property type="component" value="Chromosome"/>
</dbReference>
<dbReference type="CDD" id="cd02440">
    <property type="entry name" value="AdoMet_MTases"/>
    <property type="match status" value="1"/>
</dbReference>
<keyword evidence="1" id="KW-0489">Methyltransferase</keyword>
<dbReference type="EMBL" id="CP061035">
    <property type="protein sequence ID" value="QQV76656.1"/>
    <property type="molecule type" value="Genomic_DNA"/>
</dbReference>
<organism evidence="1 2">
    <name type="scientific">Sphingomonas aliaeris</name>
    <dbReference type="NCBI Taxonomy" id="2759526"/>
    <lineage>
        <taxon>Bacteria</taxon>
        <taxon>Pseudomonadati</taxon>
        <taxon>Pseudomonadota</taxon>
        <taxon>Alphaproteobacteria</taxon>
        <taxon>Sphingomonadales</taxon>
        <taxon>Sphingomonadaceae</taxon>
        <taxon>Sphingomonas</taxon>
    </lineage>
</organism>
<evidence type="ECO:0000313" key="2">
    <source>
        <dbReference type="Proteomes" id="UP000595894"/>
    </source>
</evidence>
<dbReference type="RefSeq" id="WP_202092216.1">
    <property type="nucleotide sequence ID" value="NZ_CP061035.1"/>
</dbReference>
<dbReference type="InterPro" id="IPR027554">
    <property type="entry name" value="Meth_Rta_06860"/>
</dbReference>
<dbReference type="GO" id="GO:0032259">
    <property type="term" value="P:methylation"/>
    <property type="evidence" value="ECO:0007669"/>
    <property type="project" value="UniProtKB-KW"/>
</dbReference>
<dbReference type="Pfam" id="PF08003">
    <property type="entry name" value="Methyltransf_9"/>
    <property type="match status" value="1"/>
</dbReference>
<dbReference type="AlphaFoldDB" id="A0A974NTK7"/>
<keyword evidence="1" id="KW-0808">Transferase</keyword>
<keyword evidence="2" id="KW-1185">Reference proteome</keyword>
<evidence type="ECO:0000313" key="1">
    <source>
        <dbReference type="EMBL" id="QQV76656.1"/>
    </source>
</evidence>
<accession>A0A974NTK7</accession>